<dbReference type="EMBL" id="LUFC02000463">
    <property type="protein sequence ID" value="KAF4497109.1"/>
    <property type="molecule type" value="Genomic_DNA"/>
</dbReference>
<dbReference type="InterPro" id="IPR050426">
    <property type="entry name" value="Glycosyltransferase_28"/>
</dbReference>
<dbReference type="InterPro" id="IPR004276">
    <property type="entry name" value="GlycoTrans_28_N"/>
</dbReference>
<sequence length="777" mass="83660">MSSKTPTSHDATAEDIPWNAPWPSELHASGPVLTSSSTVHADGTLQVEFSSSSPEELDKLLPPLPSPSTGEAFEPETPCPPLHVLIQVVGSRGKKPNAPTPAFTFLLTLFVYFVRKSGLEFFPIGGDPEDLMAYMVKNPGLIPSLSSLKEGDVSRKRKMIFEMLNGCWQSCIQPDLITGRPFVADAIIANPPSFAHVHCAQALGIPVHIMFTMPWTATREFPHPLANVASDNVNPKTSNYLSYGVVDWMTWQGLGDVINGWRRKELFLEPLSASMGPDIVGFLKVPHTYCWSPALVPKPADWGAMIDICGFFMRDEPQYSPPDDLARFLAAGPAPIYVGFGSIVLENPQRITQTILDACRAAGVRVIISRGWSKLGGDSPSTSDVFYLGDCPHEWLFKQVAAVVHHGGAGTTACGLYNARPTVIVPFFGDQPFWGAVVAARGAGPSPISHKLLNAQNLTKSITYCLSDAAREAARQISDSMRQEHGVDNAIKSFHSHLGVSELTCDLLPGHTASWTLKKRHRTLKVSNAALHILVAEKLVNLSEVKAYRSRQYNTDTSRWDPLTAGASSVLGTATDATTALGGTFVGSYKAYKRVRSGGGDNAGLAVATAAGKGLGSMTTTLAKGGFVTLPVAVTDGLRNVPALYGDKVEDHGKVTDWKSGGIVGAKNLGYGMYQGVTGFVTKPIEGAKAEGTIGLMKGLGKGTLELFTKSSSGMFGMLAYPAQGVYKSIKAMDRKSFYRLVEAGRRDVFEREQSERVLSGNEKAQIVSRYRAIVAE</sequence>
<dbReference type="PANTHER" id="PTHR48050:SF27">
    <property type="entry name" value="GLUCOSYLTRANSFERASE, PUTATIVE (AFU_ORTHOLOGUE AFUA_7G04880)-RELATED"/>
    <property type="match status" value="1"/>
</dbReference>
<dbReference type="GO" id="GO:0016906">
    <property type="term" value="F:sterol 3-beta-glucosyltransferase activity"/>
    <property type="evidence" value="ECO:0007669"/>
    <property type="project" value="UniProtKB-ARBA"/>
</dbReference>
<gene>
    <name evidence="5" type="ORF">FAGAP_6729</name>
</gene>
<dbReference type="GO" id="GO:0005975">
    <property type="term" value="P:carbohydrate metabolic process"/>
    <property type="evidence" value="ECO:0007669"/>
    <property type="project" value="InterPro"/>
</dbReference>
<dbReference type="SUPFAM" id="SSF53756">
    <property type="entry name" value="UDP-Glycosyltransferase/glycogen phosphorylase"/>
    <property type="match status" value="1"/>
</dbReference>
<evidence type="ECO:0000259" key="3">
    <source>
        <dbReference type="Pfam" id="PF03033"/>
    </source>
</evidence>
<name>A0A9P5B8H1_9HYPO</name>
<dbReference type="Pfam" id="PF03033">
    <property type="entry name" value="Glyco_transf_28"/>
    <property type="match status" value="1"/>
</dbReference>
<feature type="domain" description="Erythromycin biosynthesis protein CIII-like C-terminal" evidence="4">
    <location>
        <begin position="392"/>
        <end position="482"/>
    </location>
</feature>
<dbReference type="Gene3D" id="3.40.50.2000">
    <property type="entry name" value="Glycogen Phosphorylase B"/>
    <property type="match status" value="2"/>
</dbReference>
<dbReference type="AlphaFoldDB" id="A0A9P5B8H1"/>
<evidence type="ECO:0000313" key="5">
    <source>
        <dbReference type="EMBL" id="KAF4497109.1"/>
    </source>
</evidence>
<feature type="domain" description="Glycosyltransferase family 28 N-terminal" evidence="3">
    <location>
        <begin position="114"/>
        <end position="222"/>
    </location>
</feature>
<evidence type="ECO:0000256" key="2">
    <source>
        <dbReference type="SAM" id="MobiDB-lite"/>
    </source>
</evidence>
<keyword evidence="1" id="KW-0808">Transferase</keyword>
<dbReference type="InterPro" id="IPR010610">
    <property type="entry name" value="EryCIII-like_C"/>
</dbReference>
<accession>A0A9P5B8H1</accession>
<dbReference type="InterPro" id="IPR002213">
    <property type="entry name" value="UDP_glucos_trans"/>
</dbReference>
<comment type="caution">
    <text evidence="5">The sequence shown here is derived from an EMBL/GenBank/DDBJ whole genome shotgun (WGS) entry which is preliminary data.</text>
</comment>
<keyword evidence="6" id="KW-1185">Reference proteome</keyword>
<dbReference type="CDD" id="cd03784">
    <property type="entry name" value="GT1_Gtf-like"/>
    <property type="match status" value="1"/>
</dbReference>
<feature type="compositionally biased region" description="Polar residues" evidence="2">
    <location>
        <begin position="1"/>
        <end position="10"/>
    </location>
</feature>
<evidence type="ECO:0000259" key="4">
    <source>
        <dbReference type="Pfam" id="PF06722"/>
    </source>
</evidence>
<dbReference type="Pfam" id="PF06722">
    <property type="entry name" value="EryCIII-like_C"/>
    <property type="match status" value="1"/>
</dbReference>
<dbReference type="FunFam" id="3.40.50.2000:FF:000009">
    <property type="entry name" value="Sterol 3-beta-glucosyltransferase UGT80A2"/>
    <property type="match status" value="1"/>
</dbReference>
<reference evidence="5" key="1">
    <citation type="submission" date="2020-01" db="EMBL/GenBank/DDBJ databases">
        <title>Identification and distribution of gene clusters putatively required for synthesis of sphingolipid metabolism inhibitors in phylogenetically diverse species of the filamentous fungus Fusarium.</title>
        <authorList>
            <person name="Kim H.-S."/>
            <person name="Busman M."/>
            <person name="Brown D.W."/>
            <person name="Divon H."/>
            <person name="Uhlig S."/>
            <person name="Proctor R.H."/>
        </authorList>
    </citation>
    <scope>NUCLEOTIDE SEQUENCE</scope>
    <source>
        <strain evidence="5">NRRL 31653</strain>
    </source>
</reference>
<feature type="region of interest" description="Disordered" evidence="2">
    <location>
        <begin position="1"/>
        <end position="76"/>
    </location>
</feature>
<dbReference type="Proteomes" id="UP000737391">
    <property type="component" value="Unassembled WGS sequence"/>
</dbReference>
<dbReference type="PANTHER" id="PTHR48050">
    <property type="entry name" value="STEROL 3-BETA-GLUCOSYLTRANSFERASE"/>
    <property type="match status" value="1"/>
</dbReference>
<protein>
    <submittedName>
        <fullName evidence="5">Sterol glucosyltransferase</fullName>
    </submittedName>
</protein>
<dbReference type="OrthoDB" id="5835829at2759"/>
<evidence type="ECO:0000313" key="6">
    <source>
        <dbReference type="Proteomes" id="UP000737391"/>
    </source>
</evidence>
<evidence type="ECO:0000256" key="1">
    <source>
        <dbReference type="ARBA" id="ARBA00022679"/>
    </source>
</evidence>
<proteinExistence type="predicted"/>
<organism evidence="5 6">
    <name type="scientific">Fusarium agapanthi</name>
    <dbReference type="NCBI Taxonomy" id="1803897"/>
    <lineage>
        <taxon>Eukaryota</taxon>
        <taxon>Fungi</taxon>
        <taxon>Dikarya</taxon>
        <taxon>Ascomycota</taxon>
        <taxon>Pezizomycotina</taxon>
        <taxon>Sordariomycetes</taxon>
        <taxon>Hypocreomycetidae</taxon>
        <taxon>Hypocreales</taxon>
        <taxon>Nectriaceae</taxon>
        <taxon>Fusarium</taxon>
        <taxon>Fusarium fujikuroi species complex</taxon>
    </lineage>
</organism>